<feature type="compositionally biased region" description="Basic and acidic residues" evidence="9">
    <location>
        <begin position="589"/>
        <end position="608"/>
    </location>
</feature>
<feature type="domain" description="Telomeric single stranded DNA binding POT1/Cdc13" evidence="10">
    <location>
        <begin position="11"/>
        <end position="158"/>
    </location>
</feature>
<evidence type="ECO:0000256" key="7">
    <source>
        <dbReference type="ARBA" id="ARBA00023125"/>
    </source>
</evidence>
<evidence type="ECO:0000256" key="9">
    <source>
        <dbReference type="SAM" id="MobiDB-lite"/>
    </source>
</evidence>
<feature type="region of interest" description="Disordered" evidence="9">
    <location>
        <begin position="486"/>
        <end position="510"/>
    </location>
</feature>
<dbReference type="Pfam" id="PF16686">
    <property type="entry name" value="POT1PC"/>
    <property type="match status" value="1"/>
</dbReference>
<keyword evidence="6" id="KW-0779">Telomere</keyword>
<reference evidence="11 12" key="1">
    <citation type="submission" date="2017-06" db="EMBL/GenBank/DDBJ databases">
        <title>Comparative genomic analysis of Ambrosia Fusariam Clade fungi.</title>
        <authorList>
            <person name="Stajich J.E."/>
            <person name="Carrillo J."/>
            <person name="Kijimoto T."/>
            <person name="Eskalen A."/>
            <person name="O'Donnell K."/>
            <person name="Kasson M."/>
        </authorList>
    </citation>
    <scope>NUCLEOTIDE SEQUENCE [LARGE SCALE GENOMIC DNA]</scope>
    <source>
        <strain evidence="11 12">NRRL62584</strain>
    </source>
</reference>
<dbReference type="EMBL" id="NKCI01000247">
    <property type="protein sequence ID" value="RSL46051.1"/>
    <property type="molecule type" value="Genomic_DNA"/>
</dbReference>
<dbReference type="PANTHER" id="PTHR14513:SF0">
    <property type="entry name" value="PROTECTION OF TELOMERES PROTEIN 1"/>
    <property type="match status" value="1"/>
</dbReference>
<evidence type="ECO:0000256" key="4">
    <source>
        <dbReference type="ARBA" id="ARBA00015253"/>
    </source>
</evidence>
<feature type="region of interest" description="Disordered" evidence="9">
    <location>
        <begin position="589"/>
        <end position="632"/>
    </location>
</feature>
<dbReference type="InterPro" id="IPR012340">
    <property type="entry name" value="NA-bd_OB-fold"/>
</dbReference>
<comment type="subcellular location">
    <subcellularLocation>
        <location evidence="2">Chromosome</location>
        <location evidence="2">Telomere</location>
    </subcellularLocation>
    <subcellularLocation>
        <location evidence="1">Nucleus</location>
    </subcellularLocation>
</comment>
<dbReference type="STRING" id="1325734.A0A428NZA7"/>
<keyword evidence="5" id="KW-0158">Chromosome</keyword>
<dbReference type="Pfam" id="PF02765">
    <property type="entry name" value="POT1"/>
    <property type="match status" value="1"/>
</dbReference>
<dbReference type="CDD" id="cd04497">
    <property type="entry name" value="hPOT1_OB1_like"/>
    <property type="match status" value="1"/>
</dbReference>
<evidence type="ECO:0000256" key="5">
    <source>
        <dbReference type="ARBA" id="ARBA00022454"/>
    </source>
</evidence>
<evidence type="ECO:0000256" key="2">
    <source>
        <dbReference type="ARBA" id="ARBA00004574"/>
    </source>
</evidence>
<organism evidence="11 12">
    <name type="scientific">Fusarium duplospermum</name>
    <dbReference type="NCBI Taxonomy" id="1325734"/>
    <lineage>
        <taxon>Eukaryota</taxon>
        <taxon>Fungi</taxon>
        <taxon>Dikarya</taxon>
        <taxon>Ascomycota</taxon>
        <taxon>Pezizomycotina</taxon>
        <taxon>Sordariomycetes</taxon>
        <taxon>Hypocreomycetidae</taxon>
        <taxon>Hypocreales</taxon>
        <taxon>Nectriaceae</taxon>
        <taxon>Fusarium</taxon>
        <taxon>Fusarium solani species complex</taxon>
    </lineage>
</organism>
<dbReference type="FunFam" id="2.40.50.140:FF:000303">
    <property type="entry name" value="Protection of telomeres protein 1"/>
    <property type="match status" value="1"/>
</dbReference>
<keyword evidence="8" id="KW-0539">Nucleus</keyword>
<name>A0A428NZA7_9HYPO</name>
<dbReference type="SUPFAM" id="SSF50249">
    <property type="entry name" value="Nucleic acid-binding proteins"/>
    <property type="match status" value="2"/>
</dbReference>
<evidence type="ECO:0000259" key="10">
    <source>
        <dbReference type="SMART" id="SM00976"/>
    </source>
</evidence>
<comment type="similarity">
    <text evidence="3">Belongs to the telombin family.</text>
</comment>
<dbReference type="OrthoDB" id="2186770at2759"/>
<feature type="compositionally biased region" description="Basic residues" evidence="9">
    <location>
        <begin position="384"/>
        <end position="400"/>
    </location>
</feature>
<feature type="compositionally biased region" description="Basic and acidic residues" evidence="9">
    <location>
        <begin position="339"/>
        <end position="363"/>
    </location>
</feature>
<protein>
    <recommendedName>
        <fullName evidence="4">Protection of telomeres protein 1</fullName>
    </recommendedName>
</protein>
<feature type="region of interest" description="Disordered" evidence="9">
    <location>
        <begin position="324"/>
        <end position="415"/>
    </location>
</feature>
<dbReference type="GO" id="GO:0010521">
    <property type="term" value="F:telomerase inhibitor activity"/>
    <property type="evidence" value="ECO:0007669"/>
    <property type="project" value="TreeGrafter"/>
</dbReference>
<evidence type="ECO:0000313" key="12">
    <source>
        <dbReference type="Proteomes" id="UP000288168"/>
    </source>
</evidence>
<keyword evidence="7" id="KW-0238">DNA-binding</keyword>
<dbReference type="GO" id="GO:0032210">
    <property type="term" value="P:regulation of telomere maintenance via telomerase"/>
    <property type="evidence" value="ECO:0007669"/>
    <property type="project" value="TreeGrafter"/>
</dbReference>
<evidence type="ECO:0000256" key="6">
    <source>
        <dbReference type="ARBA" id="ARBA00022895"/>
    </source>
</evidence>
<proteinExistence type="inferred from homology"/>
<dbReference type="GO" id="GO:0000783">
    <property type="term" value="C:nuclear telomere cap complex"/>
    <property type="evidence" value="ECO:0007669"/>
    <property type="project" value="TreeGrafter"/>
</dbReference>
<dbReference type="Gene3D" id="2.40.50.140">
    <property type="entry name" value="Nucleic acid-binding proteins"/>
    <property type="match status" value="2"/>
</dbReference>
<sequence>MAPPPPLLPGYVSIRNILDGQIRQNTMVNVVGVIVDYRAPVPTRGSDWKCQLRIYDSSVEQDSESSICLNIFRPSNEMPKAGSGDVILIRSAKVQKYQMDMPSLITNWKTTISLYQASKIPKPPANASVALHPPIKSKDRLPDAHENAFVSQVYHSIDKDRLPTEVEFESMVLTSTNVKDKFTLLEKVKDGMFCDMVVQVVKPPYDMGDKVTLWVSDYTKNDSFYEFSYTPGDLPGGRDGDPYGYTEKFMDTSSTPSSNWTGPFGKRCVQVTCWEPHATVIRETKIEVGQWVSIRNVQIKMGRNNANLEGFLREDRGASGLKLNISPLTLDDPENINPHMKDALRRKRDYERLKKSQIKDMAEAGKAGKKRKSALSTESEPKKKNSKTRRKAERAKAHQSQKKDEQPVEVSDLNSRVKCENMDKPASFVAEMTEPVYHQTVIDGQDVKLQLPFVNTNYRSNVRVVNFFPSNLVDFARPKKEREFDILSDDGEESLSGSSSDGEEDADQSTLDDFAIKRNWEWRFYLELEDAAVPEKKSKQRMWVAVDNQAAQCLLNLDASNLRHDSKDLQMLRDRLFTLWGELEERKSLAQSKKREAQEAARKGKPPSDSDDEDEQPRKAKNSDKTPVSSRPFSCCIRQYGVKVLESDQGKADAGEGKRWQRMYNLFGTRISG</sequence>
<dbReference type="GO" id="GO:0016233">
    <property type="term" value="P:telomere capping"/>
    <property type="evidence" value="ECO:0007669"/>
    <property type="project" value="TreeGrafter"/>
</dbReference>
<evidence type="ECO:0000256" key="3">
    <source>
        <dbReference type="ARBA" id="ARBA00008442"/>
    </source>
</evidence>
<dbReference type="InterPro" id="IPR011564">
    <property type="entry name" value="Telomer_end-bd_POT1/Cdc13"/>
</dbReference>
<dbReference type="Proteomes" id="UP000288168">
    <property type="component" value="Unassembled WGS sequence"/>
</dbReference>
<evidence type="ECO:0000313" key="11">
    <source>
        <dbReference type="EMBL" id="RSL46051.1"/>
    </source>
</evidence>
<dbReference type="SMART" id="SM00976">
    <property type="entry name" value="Telo_bind"/>
    <property type="match status" value="1"/>
</dbReference>
<evidence type="ECO:0000256" key="8">
    <source>
        <dbReference type="ARBA" id="ARBA00023242"/>
    </source>
</evidence>
<dbReference type="InterPro" id="IPR028389">
    <property type="entry name" value="POT1"/>
</dbReference>
<dbReference type="InterPro" id="IPR032042">
    <property type="entry name" value="POT1PC"/>
</dbReference>
<evidence type="ECO:0000256" key="1">
    <source>
        <dbReference type="ARBA" id="ARBA00004123"/>
    </source>
</evidence>
<accession>A0A428NZA7</accession>
<comment type="caution">
    <text evidence="11">The sequence shown here is derived from an EMBL/GenBank/DDBJ whole genome shotgun (WGS) entry which is preliminary data.</text>
</comment>
<dbReference type="GO" id="GO:0098505">
    <property type="term" value="F:G-rich strand telomeric DNA binding"/>
    <property type="evidence" value="ECO:0007669"/>
    <property type="project" value="TreeGrafter"/>
</dbReference>
<keyword evidence="12" id="KW-1185">Reference proteome</keyword>
<dbReference type="AlphaFoldDB" id="A0A428NZA7"/>
<gene>
    <name evidence="11" type="ORF">CEP54_014021</name>
</gene>
<dbReference type="PANTHER" id="PTHR14513">
    <property type="entry name" value="PROTECTION OF TELOMERES 1"/>
    <property type="match status" value="1"/>
</dbReference>